<dbReference type="KEGG" id="spib:G8759_30955"/>
<sequence length="237" mass="24577">MKTLLVFSCVAALALSLNACNRNSVDPTTADASARSASVSGTTGGPKSLTVVDVSTLPAAITTYINTNYAGATIKEASKGPAGNYVVVISVNSTIKLLAFKADGTFEKVLDGKGGPMRGDSAHHPKPDSLHHPKPDSLHHPKPTPGDSVRHPRPAPGDTVRHAGPGRGPDVTVVAVSSLPAAITTYINTNYVGATIEKAVQEKKSTDYVVLIKTTDSKHVVLLFGSDGTFKKAVTGK</sequence>
<organism evidence="4 5">
    <name type="scientific">Spirosoma aureum</name>
    <dbReference type="NCBI Taxonomy" id="2692134"/>
    <lineage>
        <taxon>Bacteria</taxon>
        <taxon>Pseudomonadati</taxon>
        <taxon>Bacteroidota</taxon>
        <taxon>Cytophagia</taxon>
        <taxon>Cytophagales</taxon>
        <taxon>Cytophagaceae</taxon>
        <taxon>Spirosoma</taxon>
    </lineage>
</organism>
<feature type="compositionally biased region" description="Basic and acidic residues" evidence="1">
    <location>
        <begin position="120"/>
        <end position="139"/>
    </location>
</feature>
<evidence type="ECO:0000313" key="5">
    <source>
        <dbReference type="Proteomes" id="UP000501802"/>
    </source>
</evidence>
<dbReference type="RefSeq" id="WP_167216925.1">
    <property type="nucleotide sequence ID" value="NZ_CP050063.1"/>
</dbReference>
<feature type="chain" id="PRO_5026344050" description="Putative beta-lactamase-inhibitor-like PepSY-like domain-containing protein" evidence="2">
    <location>
        <begin position="20"/>
        <end position="237"/>
    </location>
</feature>
<proteinExistence type="predicted"/>
<dbReference type="Pfam" id="PF11396">
    <property type="entry name" value="PepSY_like"/>
    <property type="match status" value="2"/>
</dbReference>
<name>A0A6G9AWA1_9BACT</name>
<gene>
    <name evidence="4" type="ORF">G8759_30955</name>
</gene>
<feature type="domain" description="Putative beta-lactamase-inhibitor-like PepSY-like" evidence="3">
    <location>
        <begin position="174"/>
        <end position="231"/>
    </location>
</feature>
<keyword evidence="2" id="KW-0732">Signal</keyword>
<evidence type="ECO:0000256" key="1">
    <source>
        <dbReference type="SAM" id="MobiDB-lite"/>
    </source>
</evidence>
<dbReference type="EMBL" id="CP050063">
    <property type="protein sequence ID" value="QIP16747.1"/>
    <property type="molecule type" value="Genomic_DNA"/>
</dbReference>
<reference evidence="4 5" key="1">
    <citation type="submission" date="2020-03" db="EMBL/GenBank/DDBJ databases">
        <authorList>
            <person name="Kim M.K."/>
        </authorList>
    </citation>
    <scope>NUCLEOTIDE SEQUENCE [LARGE SCALE GENOMIC DNA]</scope>
    <source>
        <strain evidence="4 5">BT328</strain>
    </source>
</reference>
<feature type="signal peptide" evidence="2">
    <location>
        <begin position="1"/>
        <end position="19"/>
    </location>
</feature>
<accession>A0A6G9AWA1</accession>
<feature type="domain" description="Putative beta-lactamase-inhibitor-like PepSY-like" evidence="3">
    <location>
        <begin position="51"/>
        <end position="93"/>
    </location>
</feature>
<dbReference type="Proteomes" id="UP000501802">
    <property type="component" value="Chromosome"/>
</dbReference>
<dbReference type="InterPro" id="IPR021533">
    <property type="entry name" value="PepSY-like"/>
</dbReference>
<dbReference type="SUPFAM" id="SSF160574">
    <property type="entry name" value="BT0923-like"/>
    <property type="match status" value="2"/>
</dbReference>
<feature type="region of interest" description="Disordered" evidence="1">
    <location>
        <begin position="111"/>
        <end position="169"/>
    </location>
</feature>
<evidence type="ECO:0000256" key="2">
    <source>
        <dbReference type="SAM" id="SignalP"/>
    </source>
</evidence>
<evidence type="ECO:0000313" key="4">
    <source>
        <dbReference type="EMBL" id="QIP16747.1"/>
    </source>
</evidence>
<protein>
    <recommendedName>
        <fullName evidence="3">Putative beta-lactamase-inhibitor-like PepSY-like domain-containing protein</fullName>
    </recommendedName>
</protein>
<dbReference type="AlphaFoldDB" id="A0A6G9AWA1"/>
<dbReference type="Gene3D" id="3.40.1420.30">
    <property type="match status" value="2"/>
</dbReference>
<keyword evidence="5" id="KW-1185">Reference proteome</keyword>
<evidence type="ECO:0000259" key="3">
    <source>
        <dbReference type="Pfam" id="PF11396"/>
    </source>
</evidence>